<feature type="domain" description="Ketoreductase" evidence="4">
    <location>
        <begin position="67"/>
        <end position="247"/>
    </location>
</feature>
<dbReference type="PANTHER" id="PTHR24321:SF8">
    <property type="entry name" value="ESTRADIOL 17-BETA-DEHYDROGENASE 8-RELATED"/>
    <property type="match status" value="1"/>
</dbReference>
<evidence type="ECO:0000256" key="2">
    <source>
        <dbReference type="ARBA" id="ARBA00023002"/>
    </source>
</evidence>
<comment type="similarity">
    <text evidence="1">Belongs to the short-chain dehydrogenases/reductases (SDR) family.</text>
</comment>
<evidence type="ECO:0000256" key="3">
    <source>
        <dbReference type="ARBA" id="ARBA00023027"/>
    </source>
</evidence>
<dbReference type="STRING" id="943816.AN217_18120"/>
<accession>A0A1H9THA5</accession>
<gene>
    <name evidence="5" type="ORF">SAMN05421870_106137</name>
</gene>
<dbReference type="Gene3D" id="3.40.50.720">
    <property type="entry name" value="NAD(P)-binding Rossmann-like Domain"/>
    <property type="match status" value="1"/>
</dbReference>
<dbReference type="InterPro" id="IPR057326">
    <property type="entry name" value="KR_dom"/>
</dbReference>
<evidence type="ECO:0000256" key="1">
    <source>
        <dbReference type="ARBA" id="ARBA00006484"/>
    </source>
</evidence>
<dbReference type="PANTHER" id="PTHR24321">
    <property type="entry name" value="DEHYDROGENASES, SHORT CHAIN"/>
    <property type="match status" value="1"/>
</dbReference>
<dbReference type="PRINTS" id="PR00081">
    <property type="entry name" value="GDHRDH"/>
</dbReference>
<evidence type="ECO:0000313" key="5">
    <source>
        <dbReference type="EMBL" id="SER96417.1"/>
    </source>
</evidence>
<dbReference type="GO" id="GO:0016491">
    <property type="term" value="F:oxidoreductase activity"/>
    <property type="evidence" value="ECO:0007669"/>
    <property type="project" value="UniProtKB-KW"/>
</dbReference>
<proteinExistence type="inferred from homology"/>
<keyword evidence="3" id="KW-0520">NAD</keyword>
<dbReference type="FunFam" id="3.40.50.720:FF:000084">
    <property type="entry name" value="Short-chain dehydrogenase reductase"/>
    <property type="match status" value="1"/>
</dbReference>
<name>A0A1H9THA5_9ACTN</name>
<dbReference type="InterPro" id="IPR036291">
    <property type="entry name" value="NAD(P)-bd_dom_sf"/>
</dbReference>
<dbReference type="PROSITE" id="PS00061">
    <property type="entry name" value="ADH_SHORT"/>
    <property type="match status" value="1"/>
</dbReference>
<dbReference type="AlphaFoldDB" id="A0A1H9THA5"/>
<dbReference type="SMART" id="SM00822">
    <property type="entry name" value="PKS_KR"/>
    <property type="match status" value="1"/>
</dbReference>
<dbReference type="PRINTS" id="PR00080">
    <property type="entry name" value="SDRFAMILY"/>
</dbReference>
<protein>
    <submittedName>
        <fullName evidence="5">NAD(P)-dependent dehydrogenase, short-chain alcohol dehydrogenase family</fullName>
    </submittedName>
</protein>
<dbReference type="CDD" id="cd05233">
    <property type="entry name" value="SDR_c"/>
    <property type="match status" value="1"/>
</dbReference>
<evidence type="ECO:0000259" key="4">
    <source>
        <dbReference type="SMART" id="SM00822"/>
    </source>
</evidence>
<keyword evidence="2" id="KW-0560">Oxidoreductase</keyword>
<evidence type="ECO:0000313" key="6">
    <source>
        <dbReference type="Proteomes" id="UP000182841"/>
    </source>
</evidence>
<sequence length="309" mass="32273">MARASRPPRNPEPAVRCTARPARRYRGVLPLTRTAAEAVRSAAPERRVTSTGTEQEVVRMSGEFEGRAALVTGAASGIGLAVARRLAREGARVVVADHDEDGAQLAAGELETAGATAEALVVDVTDPDSAREAVRFTTGTFGALDLVVNNAGVGGPSMPTGEYEITAWDRVIATDLSGVFYGLRYQLPVMAAAGRGAVVNMASILGTNGFAGSPAYVAAKHGVVGLTKTAALEYADKGVRINAVGPGFIDTPLLRETDNPMRERLVSLHPQGRLGTAEEVAELTAFLLSDRASFVQGSYHLVDGGYAAQ</sequence>
<keyword evidence="6" id="KW-1185">Reference proteome</keyword>
<dbReference type="SUPFAM" id="SSF51735">
    <property type="entry name" value="NAD(P)-binding Rossmann-fold domains"/>
    <property type="match status" value="1"/>
</dbReference>
<dbReference type="Proteomes" id="UP000182841">
    <property type="component" value="Unassembled WGS sequence"/>
</dbReference>
<reference evidence="6" key="1">
    <citation type="submission" date="2016-10" db="EMBL/GenBank/DDBJ databases">
        <authorList>
            <person name="Varghese N."/>
            <person name="Submissions S."/>
        </authorList>
    </citation>
    <scope>NUCLEOTIDE SEQUENCE [LARGE SCALE GENOMIC DNA]</scope>
    <source>
        <strain evidence="6">CGMCC 4.6825</strain>
    </source>
</reference>
<dbReference type="Pfam" id="PF13561">
    <property type="entry name" value="adh_short_C2"/>
    <property type="match status" value="1"/>
</dbReference>
<dbReference type="InterPro" id="IPR020904">
    <property type="entry name" value="Sc_DH/Rdtase_CS"/>
</dbReference>
<dbReference type="InterPro" id="IPR002347">
    <property type="entry name" value="SDR_fam"/>
</dbReference>
<organism evidence="5 6">
    <name type="scientific">Streptomyces qinglanensis</name>
    <dbReference type="NCBI Taxonomy" id="943816"/>
    <lineage>
        <taxon>Bacteria</taxon>
        <taxon>Bacillati</taxon>
        <taxon>Actinomycetota</taxon>
        <taxon>Actinomycetes</taxon>
        <taxon>Kitasatosporales</taxon>
        <taxon>Streptomycetaceae</taxon>
        <taxon>Streptomyces</taxon>
    </lineage>
</organism>
<dbReference type="EMBL" id="FOGO01000006">
    <property type="protein sequence ID" value="SER96417.1"/>
    <property type="molecule type" value="Genomic_DNA"/>
</dbReference>